<dbReference type="SMART" id="SM00448">
    <property type="entry name" value="REC"/>
    <property type="match status" value="1"/>
</dbReference>
<sequence length="125" mass="13862">MEKIMAKRILIVDDNELMTEVMTYILTGSGYEVIALNGGDNIFNDIKTVRPDLLILDALLPGMDGRDICMLIKLNRDTQNLPVIICSGNDNIDDALSQKGAPNDVLHKPFNIDNLIEKVEHQLAA</sequence>
<feature type="modified residue" description="4-aspartylphosphate" evidence="3">
    <location>
        <position position="57"/>
    </location>
</feature>
<protein>
    <recommendedName>
        <fullName evidence="4">Response regulatory domain-containing protein</fullName>
    </recommendedName>
</protein>
<organism evidence="5 6">
    <name type="scientific">Mucilaginibacter dorajii</name>
    <dbReference type="NCBI Taxonomy" id="692994"/>
    <lineage>
        <taxon>Bacteria</taxon>
        <taxon>Pseudomonadati</taxon>
        <taxon>Bacteroidota</taxon>
        <taxon>Sphingobacteriia</taxon>
        <taxon>Sphingobacteriales</taxon>
        <taxon>Sphingobacteriaceae</taxon>
        <taxon>Mucilaginibacter</taxon>
    </lineage>
</organism>
<dbReference type="Proteomes" id="UP001500742">
    <property type="component" value="Unassembled WGS sequence"/>
</dbReference>
<evidence type="ECO:0000313" key="5">
    <source>
        <dbReference type="EMBL" id="GAA3971445.1"/>
    </source>
</evidence>
<keyword evidence="1 3" id="KW-0597">Phosphoprotein</keyword>
<dbReference type="PANTHER" id="PTHR44591">
    <property type="entry name" value="STRESS RESPONSE REGULATOR PROTEIN 1"/>
    <property type="match status" value="1"/>
</dbReference>
<proteinExistence type="predicted"/>
<dbReference type="RefSeq" id="WP_259091665.1">
    <property type="nucleotide sequence ID" value="NZ_BAAAZC010000015.1"/>
</dbReference>
<keyword evidence="6" id="KW-1185">Reference proteome</keyword>
<dbReference type="Pfam" id="PF00072">
    <property type="entry name" value="Response_reg"/>
    <property type="match status" value="1"/>
</dbReference>
<keyword evidence="2" id="KW-0902">Two-component regulatory system</keyword>
<reference evidence="6" key="1">
    <citation type="journal article" date="2019" name="Int. J. Syst. Evol. Microbiol.">
        <title>The Global Catalogue of Microorganisms (GCM) 10K type strain sequencing project: providing services to taxonomists for standard genome sequencing and annotation.</title>
        <authorList>
            <consortium name="The Broad Institute Genomics Platform"/>
            <consortium name="The Broad Institute Genome Sequencing Center for Infectious Disease"/>
            <person name="Wu L."/>
            <person name="Ma J."/>
        </authorList>
    </citation>
    <scope>NUCLEOTIDE SEQUENCE [LARGE SCALE GENOMIC DNA]</scope>
    <source>
        <strain evidence="6">JCM 16601</strain>
    </source>
</reference>
<accession>A0ABP7PUV3</accession>
<gene>
    <name evidence="5" type="ORF">GCM10022210_21030</name>
</gene>
<evidence type="ECO:0000259" key="4">
    <source>
        <dbReference type="PROSITE" id="PS50110"/>
    </source>
</evidence>
<dbReference type="Gene3D" id="3.40.50.2300">
    <property type="match status" value="1"/>
</dbReference>
<evidence type="ECO:0000256" key="2">
    <source>
        <dbReference type="ARBA" id="ARBA00023012"/>
    </source>
</evidence>
<dbReference type="SUPFAM" id="SSF52172">
    <property type="entry name" value="CheY-like"/>
    <property type="match status" value="1"/>
</dbReference>
<comment type="caution">
    <text evidence="5">The sequence shown here is derived from an EMBL/GenBank/DDBJ whole genome shotgun (WGS) entry which is preliminary data.</text>
</comment>
<dbReference type="InterPro" id="IPR011006">
    <property type="entry name" value="CheY-like_superfamily"/>
</dbReference>
<evidence type="ECO:0000256" key="3">
    <source>
        <dbReference type="PROSITE-ProRule" id="PRU00169"/>
    </source>
</evidence>
<dbReference type="InterPro" id="IPR001789">
    <property type="entry name" value="Sig_transdc_resp-reg_receiver"/>
</dbReference>
<evidence type="ECO:0000256" key="1">
    <source>
        <dbReference type="ARBA" id="ARBA00022553"/>
    </source>
</evidence>
<evidence type="ECO:0000313" key="6">
    <source>
        <dbReference type="Proteomes" id="UP001500742"/>
    </source>
</evidence>
<dbReference type="EMBL" id="BAAAZC010000015">
    <property type="protein sequence ID" value="GAA3971445.1"/>
    <property type="molecule type" value="Genomic_DNA"/>
</dbReference>
<dbReference type="PROSITE" id="PS50110">
    <property type="entry name" value="RESPONSE_REGULATORY"/>
    <property type="match status" value="1"/>
</dbReference>
<dbReference type="PANTHER" id="PTHR44591:SF14">
    <property type="entry name" value="PROTEIN PILG"/>
    <property type="match status" value="1"/>
</dbReference>
<dbReference type="InterPro" id="IPR050595">
    <property type="entry name" value="Bact_response_regulator"/>
</dbReference>
<name>A0ABP7PUV3_9SPHI</name>
<feature type="domain" description="Response regulatory" evidence="4">
    <location>
        <begin position="8"/>
        <end position="123"/>
    </location>
</feature>